<evidence type="ECO:0008006" key="6">
    <source>
        <dbReference type="Google" id="ProtNLM"/>
    </source>
</evidence>
<evidence type="ECO:0000313" key="4">
    <source>
        <dbReference type="EMBL" id="MBO0439621.1"/>
    </source>
</evidence>
<dbReference type="Proteomes" id="UP000664632">
    <property type="component" value="Unassembled WGS sequence"/>
</dbReference>
<organism evidence="4 5">
    <name type="scientific">Candidatus Enterococcus ikei</name>
    <dbReference type="NCBI Taxonomy" id="2815326"/>
    <lineage>
        <taxon>Bacteria</taxon>
        <taxon>Bacillati</taxon>
        <taxon>Bacillota</taxon>
        <taxon>Bacilli</taxon>
        <taxon>Lactobacillales</taxon>
        <taxon>Enterococcaceae</taxon>
        <taxon>Enterococcus</taxon>
    </lineage>
</organism>
<dbReference type="SUPFAM" id="SSF51556">
    <property type="entry name" value="Metallo-dependent hydrolases"/>
    <property type="match status" value="1"/>
</dbReference>
<dbReference type="RefSeq" id="WP_207111708.1">
    <property type="nucleotide sequence ID" value="NZ_JAFLWD010000009.1"/>
</dbReference>
<name>A0ABS3GWH3_9ENTE</name>
<sequence length="864" mass="102551">MAHYNQLYNDLDRMIRLIYRELTHEYYQTYNIERDIYYYKNLFDLRNENFQQRIFGKYLQVYPNNYNYDELKFLLHSITKLLEEEYGQTDAIFLIFYTAKHLFKLDRDKLYVEFDKLIEWDGFRNKIDAKLFVAAYKVERLPEVTNYYENSIVKHNNKRLYEIIKRQGISENHMHLKASGYTDDINWYHFLQLGLQEMNRFTDFINQQEVFKEMDKGQENANYLVQSILKIKVIRIVLNLYIIQENILFETTKKEKLLKTLSNNFNLIFQSDDVLNCLDSLNILFDMIYCEEMQTKYWEKELKDEYDLTKYASHELLFYQKIMKYIYEEKNASIFVTLLFNLYISGTTHLKFQFIQDNLGMGFSKFKDKEEMKTYFLKGASFAENNAVKRSVFHKYYRECYINNVEIRITPEGSIKEYIKTIEDMHTFNDLEYRKAKRELKKKNSILNLKKINFGLIIHFIKPLKSKSLSITEDWIEKRKKLFKQTTALLETLDAIKKYAENPKNIGWFKGQLTHTIVGIDTANYEKDNRPELFGPIYRRIRQGGTSGFVLKATYHVGEEFPTLANGLRAIDEVLNFLDYRSNDRLGHALALGIEPDDYYGKKRSNILCSIGDYLDDLVWMYSVLLESNQDASLKLFLRDEFEKYKLELFESIMPLKEIPDFNVYLAAYYLRGDCPDLHLELSDQASTEIDYEFLCKKYAYKLNVHSNRHKAAFLNYDARALYLRYSFDDSYRNQAEQVFHIETSELYVQCVARVQRLLQEKVLRMNIFIEANPSSNKKISYVQKYSELPALNISGPILGKLNSLEIPMSINTDDSSIFLTNLVNEYSMLAASLVRDGYSETDVYSYIEKLAIASNVHSFISEY</sequence>
<proteinExistence type="inferred from homology"/>
<dbReference type="InterPro" id="IPR032466">
    <property type="entry name" value="Metal_Hydrolase"/>
</dbReference>
<dbReference type="PANTHER" id="PTHR11409:SF42">
    <property type="entry name" value="ADENOSINE DEAMINASE-LIKE PROTEIN"/>
    <property type="match status" value="1"/>
</dbReference>
<reference evidence="4 5" key="1">
    <citation type="submission" date="2021-03" db="EMBL/GenBank/DDBJ databases">
        <title>Enterococcal diversity collection.</title>
        <authorList>
            <person name="Gilmore M.S."/>
            <person name="Schwartzman J."/>
            <person name="Van Tyne D."/>
            <person name="Martin M."/>
            <person name="Earl A.M."/>
            <person name="Manson A.L."/>
            <person name="Straub T."/>
            <person name="Salamzade R."/>
            <person name="Saavedra J."/>
            <person name="Lebreton F."/>
            <person name="Prichula J."/>
            <person name="Schaufler K."/>
            <person name="Gaca A."/>
            <person name="Sgardioli B."/>
            <person name="Wagenaar J."/>
            <person name="Strong T."/>
        </authorList>
    </citation>
    <scope>NUCLEOTIDE SEQUENCE [LARGE SCALE GENOMIC DNA]</scope>
    <source>
        <strain evidence="4 5">DIV0869a</strain>
    </source>
</reference>
<accession>A0ABS3GWH3</accession>
<protein>
    <recommendedName>
        <fullName evidence="6">Adenosine deaminase domain-containing protein</fullName>
    </recommendedName>
</protein>
<keyword evidence="5" id="KW-1185">Reference proteome</keyword>
<evidence type="ECO:0000313" key="5">
    <source>
        <dbReference type="Proteomes" id="UP000664632"/>
    </source>
</evidence>
<dbReference type="EMBL" id="JAFLWD010000009">
    <property type="protein sequence ID" value="MBO0439621.1"/>
    <property type="molecule type" value="Genomic_DNA"/>
</dbReference>
<dbReference type="Gene3D" id="3.20.20.140">
    <property type="entry name" value="Metal-dependent hydrolases"/>
    <property type="match status" value="2"/>
</dbReference>
<comment type="caution">
    <text evidence="4">The sequence shown here is derived from an EMBL/GenBank/DDBJ whole genome shotgun (WGS) entry which is preliminary data.</text>
</comment>
<evidence type="ECO:0000256" key="3">
    <source>
        <dbReference type="ARBA" id="ARBA00023080"/>
    </source>
</evidence>
<keyword evidence="3" id="KW-0546">Nucleotide metabolism</keyword>
<comment type="similarity">
    <text evidence="1">Belongs to the metallo-dependent hydrolases superfamily. Adenosine and AMP deaminases family.</text>
</comment>
<evidence type="ECO:0000256" key="1">
    <source>
        <dbReference type="ARBA" id="ARBA00006676"/>
    </source>
</evidence>
<dbReference type="PANTHER" id="PTHR11409">
    <property type="entry name" value="ADENOSINE DEAMINASE"/>
    <property type="match status" value="1"/>
</dbReference>
<gene>
    <name evidence="4" type="ORF">JZO69_04575</name>
</gene>
<evidence type="ECO:0000256" key="2">
    <source>
        <dbReference type="ARBA" id="ARBA00022833"/>
    </source>
</evidence>
<dbReference type="InterPro" id="IPR006330">
    <property type="entry name" value="Ado/ade_deaminase"/>
</dbReference>
<keyword evidence="2" id="KW-0862">Zinc</keyword>